<dbReference type="HOGENOM" id="CLU_1624411_0_0_0"/>
<keyword evidence="2" id="KW-1185">Reference proteome</keyword>
<gene>
    <name evidence="1" type="ordered locus">DGo_PA0124</name>
</gene>
<dbReference type="RefSeq" id="WP_014695528.1">
    <property type="nucleotide sequence ID" value="NC_017805.1"/>
</dbReference>
<protein>
    <submittedName>
        <fullName evidence="1">Uncharacterized protein</fullName>
    </submittedName>
</protein>
<organism evidence="1 2">
    <name type="scientific">Deinococcus gobiensis (strain DSM 21396 / JCM 16679 / CGMCC 1.7299 / I-0)</name>
    <dbReference type="NCBI Taxonomy" id="745776"/>
    <lineage>
        <taxon>Bacteria</taxon>
        <taxon>Thermotogati</taxon>
        <taxon>Deinococcota</taxon>
        <taxon>Deinococci</taxon>
        <taxon>Deinococcales</taxon>
        <taxon>Deinococcaceae</taxon>
        <taxon>Deinococcus</taxon>
    </lineage>
</organism>
<keyword evidence="1" id="KW-0614">Plasmid</keyword>
<geneLocation type="plasmid" evidence="1 2">
    <name>P1</name>
</geneLocation>
<dbReference type="KEGG" id="dgo:DGo_PA0124"/>
<proteinExistence type="predicted"/>
<dbReference type="AlphaFoldDB" id="H8H0Z1"/>
<dbReference type="PATRIC" id="fig|745776.4.peg.3161"/>
<dbReference type="Proteomes" id="UP000007575">
    <property type="component" value="Plasmid P1"/>
</dbReference>
<evidence type="ECO:0000313" key="1">
    <source>
        <dbReference type="EMBL" id="AFD27010.1"/>
    </source>
</evidence>
<accession>H8H0Z1</accession>
<reference evidence="1 2" key="1">
    <citation type="journal article" date="2012" name="PLoS ONE">
        <title>Genome sequence and transcriptome analysis of the radioresistant bacterium Deinococcus gobiensis: insights into the extreme environmental adaptations.</title>
        <authorList>
            <person name="Yuan M."/>
            <person name="Chen M."/>
            <person name="Zhang W."/>
            <person name="Lu W."/>
            <person name="Wang J."/>
            <person name="Yang M."/>
            <person name="Zhao P."/>
            <person name="Tang R."/>
            <person name="Li X."/>
            <person name="Hao Y."/>
            <person name="Zhou Z."/>
            <person name="Zhan Y."/>
            <person name="Yu H."/>
            <person name="Teng C."/>
            <person name="Yan Y."/>
            <person name="Ping S."/>
            <person name="Wang Y."/>
            <person name="Lin M."/>
        </authorList>
    </citation>
    <scope>NUCLEOTIDE SEQUENCE [LARGE SCALE GENOMIC DNA]</scope>
    <source>
        <strain evidence="2">DSM 21396 / JCM 16679 / CGMCC 1.7299 / I-0</strain>
        <plasmid evidence="1">P1</plasmid>
    </source>
</reference>
<sequence length="163" mass="17829">MTQKREGRGRAAAFVPAVDGKRQRLSLGFGKGVFERLRRQWPGLSEADLIRAAVLEATGHSALPFQQAVATFTAQEQDTYEDLLAQFARAGLRVPGTRDPKPPLGVCLELAWRQLGEQPNVGVRAGTRRVQKLLHAQKEARSRHLEVAATFGPAGPEARRAQG</sequence>
<evidence type="ECO:0000313" key="2">
    <source>
        <dbReference type="Proteomes" id="UP000007575"/>
    </source>
</evidence>
<dbReference type="EMBL" id="CP002192">
    <property type="protein sequence ID" value="AFD27010.1"/>
    <property type="molecule type" value="Genomic_DNA"/>
</dbReference>
<name>H8H0Z1_DEIGI</name>